<proteinExistence type="predicted"/>
<comment type="caution">
    <text evidence="1">The sequence shown here is derived from an EMBL/GenBank/DDBJ whole genome shotgun (WGS) entry which is preliminary data.</text>
</comment>
<name>A0ABR4A3K7_9LECA</name>
<protein>
    <recommendedName>
        <fullName evidence="3">SNF2 N-terminal domain-containing protein</fullName>
    </recommendedName>
</protein>
<evidence type="ECO:0008006" key="3">
    <source>
        <dbReference type="Google" id="ProtNLM"/>
    </source>
</evidence>
<dbReference type="InterPro" id="IPR038718">
    <property type="entry name" value="SNF2-like_sf"/>
</dbReference>
<dbReference type="EMBL" id="JBEFKJ010000025">
    <property type="protein sequence ID" value="KAL2039541.1"/>
    <property type="molecule type" value="Genomic_DNA"/>
</dbReference>
<evidence type="ECO:0000313" key="1">
    <source>
        <dbReference type="EMBL" id="KAL2039541.1"/>
    </source>
</evidence>
<dbReference type="Gene3D" id="3.40.50.10810">
    <property type="entry name" value="Tandem AAA-ATPase domain"/>
    <property type="match status" value="1"/>
</dbReference>
<dbReference type="Proteomes" id="UP001590950">
    <property type="component" value="Unassembled WGS sequence"/>
</dbReference>
<accession>A0ABR4A3K7</accession>
<keyword evidence="2" id="KW-1185">Reference proteome</keyword>
<sequence length="158" mass="17981">MHKPRATLAVIPGTLVHQWKAEIKRFIGRRFTVLTLSCNNDLKAMSVKKFKGADTIIVSLAMFETDTYLERVALFAALPEISTISRRRFSTWLSRANSRIEELTKELQNLSSFEEVDDTIAAEIAKEIAEETVLRIPNSPKKTNLMRPLSKAMMKLRS</sequence>
<reference evidence="1 2" key="1">
    <citation type="submission" date="2024-09" db="EMBL/GenBank/DDBJ databases">
        <title>Rethinking Asexuality: The Enigmatic Case of Functional Sexual Genes in Lepraria (Stereocaulaceae).</title>
        <authorList>
            <person name="Doellman M."/>
            <person name="Sun Y."/>
            <person name="Barcenas-Pena A."/>
            <person name="Lumbsch H.T."/>
            <person name="Grewe F."/>
        </authorList>
    </citation>
    <scope>NUCLEOTIDE SEQUENCE [LARGE SCALE GENOMIC DNA]</scope>
    <source>
        <strain evidence="1 2">Mercado 3170</strain>
    </source>
</reference>
<evidence type="ECO:0000313" key="2">
    <source>
        <dbReference type="Proteomes" id="UP001590950"/>
    </source>
</evidence>
<gene>
    <name evidence="1" type="ORF">N7G274_007813</name>
</gene>
<organism evidence="1 2">
    <name type="scientific">Stereocaulon virgatum</name>
    <dbReference type="NCBI Taxonomy" id="373712"/>
    <lineage>
        <taxon>Eukaryota</taxon>
        <taxon>Fungi</taxon>
        <taxon>Dikarya</taxon>
        <taxon>Ascomycota</taxon>
        <taxon>Pezizomycotina</taxon>
        <taxon>Lecanoromycetes</taxon>
        <taxon>OSLEUM clade</taxon>
        <taxon>Lecanoromycetidae</taxon>
        <taxon>Lecanorales</taxon>
        <taxon>Lecanorineae</taxon>
        <taxon>Stereocaulaceae</taxon>
        <taxon>Stereocaulon</taxon>
    </lineage>
</organism>